<comment type="catalytic activity">
    <reaction evidence="5">
        <text>DNA(n) + a 2'-deoxyribonucleoside 5'-triphosphate = DNA(n+1) + diphosphate</text>
        <dbReference type="Rhea" id="RHEA:22508"/>
        <dbReference type="Rhea" id="RHEA-COMP:17339"/>
        <dbReference type="Rhea" id="RHEA-COMP:17340"/>
        <dbReference type="ChEBI" id="CHEBI:33019"/>
        <dbReference type="ChEBI" id="CHEBI:61560"/>
        <dbReference type="ChEBI" id="CHEBI:173112"/>
        <dbReference type="EC" id="2.7.7.7"/>
    </reaction>
</comment>
<dbReference type="InterPro" id="IPR001126">
    <property type="entry name" value="UmuC"/>
</dbReference>
<dbReference type="InterPro" id="IPR045443">
    <property type="entry name" value="DUF6504"/>
</dbReference>
<feature type="domain" description="UmuC" evidence="6">
    <location>
        <begin position="23"/>
        <end position="156"/>
    </location>
</feature>
<dbReference type="Pfam" id="PF20114">
    <property type="entry name" value="DUF6504"/>
    <property type="match status" value="1"/>
</dbReference>
<comment type="function">
    <text evidence="4">Poorly processive, error-prone DNA polymerase involved in untargeted mutagenesis. Copies undamaged DNA at stalled replication forks, which arise in vivo from mismatched or misaligned primer ends. These misaligned primers can be extended by PolIV. Exhibits no 3'-5' exonuclease (proofreading) activity. May be involved in translesional synthesis, in conjunction with the beta clamp from PolIII.</text>
</comment>
<comment type="subunit">
    <text evidence="1">Monomer.</text>
</comment>
<evidence type="ECO:0000259" key="6">
    <source>
        <dbReference type="Pfam" id="PF00817"/>
    </source>
</evidence>
<dbReference type="PANTHER" id="PTHR35369:SF2">
    <property type="entry name" value="BLR3025 PROTEIN"/>
    <property type="match status" value="1"/>
</dbReference>
<dbReference type="EC" id="2.7.7.7" evidence="2"/>
<evidence type="ECO:0000259" key="8">
    <source>
        <dbReference type="Pfam" id="PF20114"/>
    </source>
</evidence>
<evidence type="ECO:0000313" key="10">
    <source>
        <dbReference type="Proteomes" id="UP001595607"/>
    </source>
</evidence>
<keyword evidence="10" id="KW-1185">Reference proteome</keyword>
<dbReference type="EMBL" id="JBHRVA010000002">
    <property type="protein sequence ID" value="MFC3302297.1"/>
    <property type="molecule type" value="Genomic_DNA"/>
</dbReference>
<organism evidence="9 10">
    <name type="scientific">Parvularcula lutaonensis</name>
    <dbReference type="NCBI Taxonomy" id="491923"/>
    <lineage>
        <taxon>Bacteria</taxon>
        <taxon>Pseudomonadati</taxon>
        <taxon>Pseudomonadota</taxon>
        <taxon>Alphaproteobacteria</taxon>
        <taxon>Parvularculales</taxon>
        <taxon>Parvularculaceae</taxon>
        <taxon>Parvularcula</taxon>
    </lineage>
</organism>
<dbReference type="InterPro" id="IPR050356">
    <property type="entry name" value="SulA_CellDiv_inhibitor"/>
</dbReference>
<evidence type="ECO:0000259" key="7">
    <source>
        <dbReference type="Pfam" id="PF11799"/>
    </source>
</evidence>
<keyword evidence="3" id="KW-0227">DNA damage</keyword>
<dbReference type="CDD" id="cd03468">
    <property type="entry name" value="PolY_like"/>
    <property type="match status" value="1"/>
</dbReference>
<comment type="caution">
    <text evidence="9">The sequence shown here is derived from an EMBL/GenBank/DDBJ whole genome shotgun (WGS) entry which is preliminary data.</text>
</comment>
<feature type="domain" description="DNA polymerase Y-family little finger" evidence="7">
    <location>
        <begin position="239"/>
        <end position="323"/>
    </location>
</feature>
<name>A0ABV7MBX8_9PROT</name>
<gene>
    <name evidence="9" type="ORF">ACFONP_06080</name>
</gene>
<evidence type="ECO:0000313" key="9">
    <source>
        <dbReference type="EMBL" id="MFC3302297.1"/>
    </source>
</evidence>
<dbReference type="InterPro" id="IPR043502">
    <property type="entry name" value="DNA/RNA_pol_sf"/>
</dbReference>
<accession>A0ABV7MBX8</accession>
<dbReference type="InterPro" id="IPR017961">
    <property type="entry name" value="DNA_pol_Y-fam_little_finger"/>
</dbReference>
<dbReference type="Pfam" id="PF00817">
    <property type="entry name" value="IMS"/>
    <property type="match status" value="1"/>
</dbReference>
<reference evidence="10" key="1">
    <citation type="journal article" date="2019" name="Int. J. Syst. Evol. Microbiol.">
        <title>The Global Catalogue of Microorganisms (GCM) 10K type strain sequencing project: providing services to taxonomists for standard genome sequencing and annotation.</title>
        <authorList>
            <consortium name="The Broad Institute Genomics Platform"/>
            <consortium name="The Broad Institute Genome Sequencing Center for Infectious Disease"/>
            <person name="Wu L."/>
            <person name="Ma J."/>
        </authorList>
    </citation>
    <scope>NUCLEOTIDE SEQUENCE [LARGE SCALE GENOMIC DNA]</scope>
    <source>
        <strain evidence="10">KCTC 22245</strain>
    </source>
</reference>
<dbReference type="RefSeq" id="WP_189570426.1">
    <property type="nucleotide sequence ID" value="NZ_BMXU01000001.1"/>
</dbReference>
<feature type="domain" description="DUF6504" evidence="8">
    <location>
        <begin position="417"/>
        <end position="494"/>
    </location>
</feature>
<dbReference type="PANTHER" id="PTHR35369">
    <property type="entry name" value="BLR3025 PROTEIN-RELATED"/>
    <property type="match status" value="1"/>
</dbReference>
<dbReference type="Proteomes" id="UP001595607">
    <property type="component" value="Unassembled WGS sequence"/>
</dbReference>
<evidence type="ECO:0000256" key="3">
    <source>
        <dbReference type="ARBA" id="ARBA00022763"/>
    </source>
</evidence>
<protein>
    <recommendedName>
        <fullName evidence="2">DNA-directed DNA polymerase</fullName>
        <ecNumber evidence="2">2.7.7.7</ecNumber>
    </recommendedName>
</protein>
<evidence type="ECO:0000256" key="5">
    <source>
        <dbReference type="ARBA" id="ARBA00049244"/>
    </source>
</evidence>
<evidence type="ECO:0000256" key="1">
    <source>
        <dbReference type="ARBA" id="ARBA00011245"/>
    </source>
</evidence>
<evidence type="ECO:0000256" key="4">
    <source>
        <dbReference type="ARBA" id="ARBA00025589"/>
    </source>
</evidence>
<dbReference type="SUPFAM" id="SSF56672">
    <property type="entry name" value="DNA/RNA polymerases"/>
    <property type="match status" value="1"/>
</dbReference>
<dbReference type="Pfam" id="PF11799">
    <property type="entry name" value="IMS_C"/>
    <property type="match status" value="1"/>
</dbReference>
<sequence length="498" mass="54827">MSRGVGKRVLYLWLHRLAADQARRRDGLDAAEPFAVVTESKGTLRLKVLNRAAEEIGLTPGTALADARAAVPHLLTRVEDPVREERLLTALHRWAHRFTPFVAVERPDALVLDISGCAHIFGGEEAMLLEVRQQAEDLGFDSRAALADTKGAARALARFSGHEAQIAPAGKTWEMLQRLPVAALGQDSRHLRRLGLKTLADVARLPGAELTKRFGADLGRKLEEALGRSATPVAPTEAKKRYSARLSFPEPIGFTDDVTAGVEKIVTALCEKLEKDGRGTTALELIVQKADSSSESYTIGMARPTIDRAAIMRQWSPVIGRLDAGFGIDVLRIIVRGHGPLEVKQSGMGEVTKKGSIDDLIGTLGNRLGFDRVTKPLPAESHLPGFNEARVPAIAQPRPGQWSRPSAPGPLRLFPGQPVEPLAPGRPPERFRWRGKAFKLKRSDGPRRVLPEWWHDDPRRHEARDYWRVETASGERLWLGADPEPGAKRKWSVYGELP</sequence>
<evidence type="ECO:0000256" key="2">
    <source>
        <dbReference type="ARBA" id="ARBA00012417"/>
    </source>
</evidence>
<proteinExistence type="predicted"/>